<proteinExistence type="predicted"/>
<dbReference type="RefSeq" id="WP_176240087.1">
    <property type="nucleotide sequence ID" value="NZ_AP024412.1"/>
</dbReference>
<sequence>MRKFYIMVFMFLNLLICTNVVYADSNYLAFESLNIASGKLLNDYTSKEYKTYYKNVDKRKFIGWRTYTVNKDIECSYITETLFSYYNNGYSAIEYEYNLDRKTTSKLSLSASGSIGIKTSSTKPTFKNNLDGSLKLSADYQISEEIEESYTVNLDVDAGTQVDLYIYGEGLITNGVAARYFFWVRVNRGGYEAFVVTTQYQRLEKTRI</sequence>
<reference evidence="1" key="1">
    <citation type="submission" date="2021-01" db="EMBL/GenBank/DDBJ databases">
        <title>Draft genome sequence of Acholeplasmataceae bacterium strain Mahy22.</title>
        <authorList>
            <person name="Watanabe M."/>
            <person name="Kojima H."/>
            <person name="Fukui M."/>
        </authorList>
    </citation>
    <scope>NUCLEOTIDE SEQUENCE</scope>
    <source>
        <strain evidence="1">Mahy22</strain>
    </source>
</reference>
<protein>
    <submittedName>
        <fullName evidence="1">Uncharacterized protein</fullName>
    </submittedName>
</protein>
<evidence type="ECO:0000313" key="2">
    <source>
        <dbReference type="Proteomes" id="UP000620133"/>
    </source>
</evidence>
<evidence type="ECO:0000313" key="1">
    <source>
        <dbReference type="EMBL" id="BCR36035.1"/>
    </source>
</evidence>
<dbReference type="AlphaFoldDB" id="A0A7U9TL76"/>
<dbReference type="EMBL" id="AP024412">
    <property type="protein sequence ID" value="BCR36035.1"/>
    <property type="molecule type" value="Genomic_DNA"/>
</dbReference>
<keyword evidence="2" id="KW-1185">Reference proteome</keyword>
<accession>A0A7U9TL76</accession>
<dbReference type="Proteomes" id="UP000620133">
    <property type="component" value="Chromosome"/>
</dbReference>
<organism evidence="1 2">
    <name type="scientific">Mariniplasma anaerobium</name>
    <dbReference type="NCBI Taxonomy" id="2735436"/>
    <lineage>
        <taxon>Bacteria</taxon>
        <taxon>Bacillati</taxon>
        <taxon>Mycoplasmatota</taxon>
        <taxon>Mollicutes</taxon>
        <taxon>Acholeplasmatales</taxon>
        <taxon>Acholeplasmataceae</taxon>
        <taxon>Mariniplasma</taxon>
    </lineage>
</organism>
<dbReference type="KEGG" id="manr:MPAN_009280"/>
<name>A0A7U9TL76_9MOLU</name>
<gene>
    <name evidence="1" type="ORF">MPAN_009280</name>
</gene>